<organism evidence="5 6">
    <name type="scientific">Pseudodesulfovibrio piezophilus (strain DSM 21447 / JCM 15486 / C1TLV30)</name>
    <name type="common">Desulfovibrio piezophilus</name>
    <dbReference type="NCBI Taxonomy" id="1322246"/>
    <lineage>
        <taxon>Bacteria</taxon>
        <taxon>Pseudomonadati</taxon>
        <taxon>Thermodesulfobacteriota</taxon>
        <taxon>Desulfovibrionia</taxon>
        <taxon>Desulfovibrionales</taxon>
        <taxon>Desulfovibrionaceae</taxon>
    </lineage>
</organism>
<sequence>MIDFRKRRLDSLGFRVARLFRINGCLLEKKLAGSGLTMGQVPYIQITLEKGGQTQDQLAARACVNRAATARTLKTLEKLDFVVRKENPKNRRQKLVYPTDKAREVLPHLLGILDEHDDMMFNDFSTEEKELLLRLLDRVIGTVKTELGSCGKESCYER</sequence>
<dbReference type="PANTHER" id="PTHR42756">
    <property type="entry name" value="TRANSCRIPTIONAL REGULATOR, MARR"/>
    <property type="match status" value="1"/>
</dbReference>
<dbReference type="EMBL" id="FO203427">
    <property type="protein sequence ID" value="CCH48248.1"/>
    <property type="molecule type" value="Genomic_DNA"/>
</dbReference>
<evidence type="ECO:0000256" key="1">
    <source>
        <dbReference type="ARBA" id="ARBA00023015"/>
    </source>
</evidence>
<keyword evidence="2" id="KW-0238">DNA-binding</keyword>
<dbReference type="PATRIC" id="fig|879567.3.peg.1042"/>
<dbReference type="GO" id="GO:0003677">
    <property type="term" value="F:DNA binding"/>
    <property type="evidence" value="ECO:0007669"/>
    <property type="project" value="UniProtKB-KW"/>
</dbReference>
<evidence type="ECO:0000256" key="2">
    <source>
        <dbReference type="ARBA" id="ARBA00023125"/>
    </source>
</evidence>
<dbReference type="InterPro" id="IPR036390">
    <property type="entry name" value="WH_DNA-bd_sf"/>
</dbReference>
<dbReference type="KEGG" id="dpi:BN4_11011"/>
<keyword evidence="6" id="KW-1185">Reference proteome</keyword>
<name>M1WV89_PSEP2</name>
<dbReference type="GO" id="GO:0003700">
    <property type="term" value="F:DNA-binding transcription factor activity"/>
    <property type="evidence" value="ECO:0007669"/>
    <property type="project" value="InterPro"/>
</dbReference>
<dbReference type="InterPro" id="IPR036388">
    <property type="entry name" value="WH-like_DNA-bd_sf"/>
</dbReference>
<reference evidence="5 6" key="1">
    <citation type="journal article" date="2013" name="PLoS ONE">
        <title>The first genomic and proteomic characterization of a deep-sea sulfate reducer: insights into the piezophilic lifestyle of Desulfovibrio piezophilus.</title>
        <authorList>
            <person name="Pradel N."/>
            <person name="Ji B."/>
            <person name="Gimenez G."/>
            <person name="Talla E."/>
            <person name="Lenoble P."/>
            <person name="Garel M."/>
            <person name="Tamburini C."/>
            <person name="Fourquet P."/>
            <person name="Lebrun R."/>
            <person name="Bertin P."/>
            <person name="Denis Y."/>
            <person name="Pophillat M."/>
            <person name="Barbe V."/>
            <person name="Ollivier B."/>
            <person name="Dolla A."/>
        </authorList>
    </citation>
    <scope>NUCLEOTIDE SEQUENCE [LARGE SCALE GENOMIC DNA]</scope>
    <source>
        <strain evidence="6">DSM 10523 / SB164P1</strain>
    </source>
</reference>
<feature type="domain" description="HTH marR-type" evidence="4">
    <location>
        <begin position="6"/>
        <end position="141"/>
    </location>
</feature>
<dbReference type="PANTHER" id="PTHR42756:SF1">
    <property type="entry name" value="TRANSCRIPTIONAL REPRESSOR OF EMRAB OPERON"/>
    <property type="match status" value="1"/>
</dbReference>
<dbReference type="eggNOG" id="COG1846">
    <property type="taxonomic scope" value="Bacteria"/>
</dbReference>
<reference evidence="6" key="2">
    <citation type="journal article" date="2013" name="Stand. Genomic Sci.">
        <title>Complete genome sequence of Desulfocapsa sulfexigens, a marine deltaproteobacterium specialized in disproportionating inorganic sulfur compounds.</title>
        <authorList>
            <person name="Finster K.W."/>
            <person name="Kjeldsen K.U."/>
            <person name="Kube M."/>
            <person name="Reinhardt R."/>
            <person name="Mussmann M."/>
            <person name="Amann R."/>
            <person name="Schreiber L."/>
        </authorList>
    </citation>
    <scope>NUCLEOTIDE SEQUENCE [LARGE SCALE GENOMIC DNA]</scope>
    <source>
        <strain evidence="6">DSM 10523 / SB164P1</strain>
    </source>
</reference>
<proteinExistence type="predicted"/>
<protein>
    <submittedName>
        <fullName evidence="5">Putative Transcriptional regulator, MarR family</fullName>
    </submittedName>
</protein>
<keyword evidence="1" id="KW-0805">Transcription regulation</keyword>
<dbReference type="InterPro" id="IPR023187">
    <property type="entry name" value="Tscrpt_reg_MarR-type_CS"/>
</dbReference>
<evidence type="ECO:0000313" key="5">
    <source>
        <dbReference type="EMBL" id="CCH48248.1"/>
    </source>
</evidence>
<dbReference type="HOGENOM" id="CLU_083287_18_0_7"/>
<dbReference type="STRING" id="1322246.BN4_11011"/>
<dbReference type="InterPro" id="IPR000835">
    <property type="entry name" value="HTH_MarR-typ"/>
</dbReference>
<accession>M1WV89</accession>
<dbReference type="Pfam" id="PF01047">
    <property type="entry name" value="MarR"/>
    <property type="match status" value="1"/>
</dbReference>
<dbReference type="SMART" id="SM00347">
    <property type="entry name" value="HTH_MARR"/>
    <property type="match status" value="1"/>
</dbReference>
<dbReference type="PROSITE" id="PS50995">
    <property type="entry name" value="HTH_MARR_2"/>
    <property type="match status" value="1"/>
</dbReference>
<evidence type="ECO:0000259" key="4">
    <source>
        <dbReference type="PROSITE" id="PS50995"/>
    </source>
</evidence>
<evidence type="ECO:0000256" key="3">
    <source>
        <dbReference type="ARBA" id="ARBA00023163"/>
    </source>
</evidence>
<gene>
    <name evidence="5" type="ordered locus">BN4_11011</name>
</gene>
<dbReference type="Proteomes" id="UP000011724">
    <property type="component" value="Chromosome"/>
</dbReference>
<dbReference type="PRINTS" id="PR00598">
    <property type="entry name" value="HTHMARR"/>
</dbReference>
<dbReference type="SUPFAM" id="SSF46785">
    <property type="entry name" value="Winged helix' DNA-binding domain"/>
    <property type="match status" value="1"/>
</dbReference>
<dbReference type="Gene3D" id="1.10.10.10">
    <property type="entry name" value="Winged helix-like DNA-binding domain superfamily/Winged helix DNA-binding domain"/>
    <property type="match status" value="1"/>
</dbReference>
<dbReference type="PROSITE" id="PS01117">
    <property type="entry name" value="HTH_MARR_1"/>
    <property type="match status" value="1"/>
</dbReference>
<dbReference type="AlphaFoldDB" id="M1WV89"/>
<evidence type="ECO:0000313" key="6">
    <source>
        <dbReference type="Proteomes" id="UP000011724"/>
    </source>
</evidence>
<dbReference type="RefSeq" id="WP_015414299.1">
    <property type="nucleotide sequence ID" value="NC_020409.1"/>
</dbReference>
<keyword evidence="3" id="KW-0804">Transcription</keyword>
<dbReference type="OrthoDB" id="5432259at2"/>